<keyword evidence="2" id="KW-0812">Transmembrane</keyword>
<proteinExistence type="predicted"/>
<evidence type="ECO:0000313" key="4">
    <source>
        <dbReference type="EMBL" id="GKV02000.1"/>
    </source>
</evidence>
<keyword evidence="5" id="KW-1185">Reference proteome</keyword>
<gene>
    <name evidence="4" type="ORF">SLEP1_g14495</name>
</gene>
<dbReference type="AlphaFoldDB" id="A0AAV5ITT7"/>
<organism evidence="4 5">
    <name type="scientific">Rubroshorea leprosula</name>
    <dbReference type="NCBI Taxonomy" id="152421"/>
    <lineage>
        <taxon>Eukaryota</taxon>
        <taxon>Viridiplantae</taxon>
        <taxon>Streptophyta</taxon>
        <taxon>Embryophyta</taxon>
        <taxon>Tracheophyta</taxon>
        <taxon>Spermatophyta</taxon>
        <taxon>Magnoliopsida</taxon>
        <taxon>eudicotyledons</taxon>
        <taxon>Gunneridae</taxon>
        <taxon>Pentapetalae</taxon>
        <taxon>rosids</taxon>
        <taxon>malvids</taxon>
        <taxon>Malvales</taxon>
        <taxon>Dipterocarpaceae</taxon>
        <taxon>Rubroshorea</taxon>
    </lineage>
</organism>
<sequence length="510" mass="57723">MAPVFFNPENVQKLWDAWKIRGFIILSFFVQASLLLLAPFRQRIRSWGKWVIWGPYLFADWVAISTIGFIVHHNSSRMDGPPSDIMAFWAPFLLLHLGGPDNITSYSLEDNKLWQRHLLKLVPQLGYTIYAISTYLSRYDLLLATLLVLFVGVEKYVERNVAFHRASLDNFGEKWQVTTATDGIPIPVQFKGVKNNGGILQTAVLLLGSLKSIIIGPAPKKEEQKKITSTFYLEKRRSSRGALQIIEIELSLLYELLHTKLPVIASTSGFILRIANFSCILVALLSFSLVKKHYQLGLVDVLLTYGLLIGTLALDFLSICKLLSDYMFYLAVGVQPSMMAAVLDDWKEEFTEICKETRSLVPWSFSSNKKSACKMIFFGLKKEKEDKPGLSDAVALACWLKNKKQVGYVYSWELMSKVWVHLLFFAAVSCSPNVHARQPSNGGELLTLVWLSLNHLGFGIKYKTFKELLKRPPMKEEKKEEPKDGQEKGEAQDLAGEDYYGSFMGSPLPI</sequence>
<dbReference type="Pfam" id="PF13968">
    <property type="entry name" value="DUF4220"/>
    <property type="match status" value="1"/>
</dbReference>
<feature type="region of interest" description="Disordered" evidence="1">
    <location>
        <begin position="473"/>
        <end position="510"/>
    </location>
</feature>
<keyword evidence="2" id="KW-0472">Membrane</keyword>
<dbReference type="PANTHER" id="PTHR31325">
    <property type="entry name" value="OS01G0798800 PROTEIN-RELATED"/>
    <property type="match status" value="1"/>
</dbReference>
<evidence type="ECO:0000256" key="1">
    <source>
        <dbReference type="SAM" id="MobiDB-lite"/>
    </source>
</evidence>
<dbReference type="InterPro" id="IPR007658">
    <property type="entry name" value="DUF594"/>
</dbReference>
<feature type="transmembrane region" description="Helical" evidence="2">
    <location>
        <begin position="127"/>
        <end position="151"/>
    </location>
</feature>
<evidence type="ECO:0000259" key="3">
    <source>
        <dbReference type="Pfam" id="PF13968"/>
    </source>
</evidence>
<feature type="compositionally biased region" description="Basic and acidic residues" evidence="1">
    <location>
        <begin position="473"/>
        <end position="491"/>
    </location>
</feature>
<dbReference type="EMBL" id="BPVZ01000018">
    <property type="protein sequence ID" value="GKV02000.1"/>
    <property type="molecule type" value="Genomic_DNA"/>
</dbReference>
<keyword evidence="2" id="KW-1133">Transmembrane helix</keyword>
<feature type="domain" description="DUF4220" evidence="3">
    <location>
        <begin position="53"/>
        <end position="340"/>
    </location>
</feature>
<feature type="transmembrane region" description="Helical" evidence="2">
    <location>
        <begin position="20"/>
        <end position="38"/>
    </location>
</feature>
<dbReference type="Proteomes" id="UP001054252">
    <property type="component" value="Unassembled WGS sequence"/>
</dbReference>
<feature type="transmembrane region" description="Helical" evidence="2">
    <location>
        <begin position="302"/>
        <end position="320"/>
    </location>
</feature>
<reference evidence="4 5" key="1">
    <citation type="journal article" date="2021" name="Commun. Biol.">
        <title>The genome of Shorea leprosula (Dipterocarpaceae) highlights the ecological relevance of drought in aseasonal tropical rainforests.</title>
        <authorList>
            <person name="Ng K.K.S."/>
            <person name="Kobayashi M.J."/>
            <person name="Fawcett J.A."/>
            <person name="Hatakeyama M."/>
            <person name="Paape T."/>
            <person name="Ng C.H."/>
            <person name="Ang C.C."/>
            <person name="Tnah L.H."/>
            <person name="Lee C.T."/>
            <person name="Nishiyama T."/>
            <person name="Sese J."/>
            <person name="O'Brien M.J."/>
            <person name="Copetti D."/>
            <person name="Mohd Noor M.I."/>
            <person name="Ong R.C."/>
            <person name="Putra M."/>
            <person name="Sireger I.Z."/>
            <person name="Indrioko S."/>
            <person name="Kosugi Y."/>
            <person name="Izuno A."/>
            <person name="Isagi Y."/>
            <person name="Lee S.L."/>
            <person name="Shimizu K.K."/>
        </authorList>
    </citation>
    <scope>NUCLEOTIDE SEQUENCE [LARGE SCALE GENOMIC DNA]</scope>
    <source>
        <strain evidence="4">214</strain>
    </source>
</reference>
<protein>
    <recommendedName>
        <fullName evidence="3">DUF4220 domain-containing protein</fullName>
    </recommendedName>
</protein>
<accession>A0AAV5ITT7</accession>
<feature type="transmembrane region" description="Helical" evidence="2">
    <location>
        <begin position="50"/>
        <end position="71"/>
    </location>
</feature>
<feature type="transmembrane region" description="Helical" evidence="2">
    <location>
        <begin position="270"/>
        <end position="290"/>
    </location>
</feature>
<evidence type="ECO:0000313" key="5">
    <source>
        <dbReference type="Proteomes" id="UP001054252"/>
    </source>
</evidence>
<dbReference type="Pfam" id="PF04578">
    <property type="entry name" value="DUF594"/>
    <property type="match status" value="1"/>
</dbReference>
<name>A0AAV5ITT7_9ROSI</name>
<comment type="caution">
    <text evidence="4">The sequence shown here is derived from an EMBL/GenBank/DDBJ whole genome shotgun (WGS) entry which is preliminary data.</text>
</comment>
<evidence type="ECO:0000256" key="2">
    <source>
        <dbReference type="SAM" id="Phobius"/>
    </source>
</evidence>
<dbReference type="InterPro" id="IPR025315">
    <property type="entry name" value="DUF4220"/>
</dbReference>